<gene>
    <name evidence="2" type="ORF">METZ01_LOCUS266996</name>
</gene>
<feature type="region of interest" description="Disordered" evidence="1">
    <location>
        <begin position="41"/>
        <end position="61"/>
    </location>
</feature>
<dbReference type="AlphaFoldDB" id="A0A382JS28"/>
<evidence type="ECO:0000313" key="2">
    <source>
        <dbReference type="EMBL" id="SVC14142.1"/>
    </source>
</evidence>
<accession>A0A382JS28</accession>
<evidence type="ECO:0000256" key="1">
    <source>
        <dbReference type="SAM" id="MobiDB-lite"/>
    </source>
</evidence>
<protein>
    <submittedName>
        <fullName evidence="2">Uncharacterized protein</fullName>
    </submittedName>
</protein>
<organism evidence="2">
    <name type="scientific">marine metagenome</name>
    <dbReference type="NCBI Taxonomy" id="408172"/>
    <lineage>
        <taxon>unclassified sequences</taxon>
        <taxon>metagenomes</taxon>
        <taxon>ecological metagenomes</taxon>
    </lineage>
</organism>
<dbReference type="EMBL" id="UINC01075699">
    <property type="protein sequence ID" value="SVC14142.1"/>
    <property type="molecule type" value="Genomic_DNA"/>
</dbReference>
<sequence length="150" mass="16822">MGTKLQLLVLTIVLLNGCTMIKDNVINPIKAIFPSRTVASPNPTPPVNAVSETPEPPKKEVSGVYEHQRIGVIYRRVLLENGILEYYLNDTKAGESRWSEKDDELIITTADGVTVTEYLEFEPNGDLSWIAIARNGTRHEIEKLTFKKVK</sequence>
<name>A0A382JS28_9ZZZZ</name>
<reference evidence="2" key="1">
    <citation type="submission" date="2018-05" db="EMBL/GenBank/DDBJ databases">
        <authorList>
            <person name="Lanie J.A."/>
            <person name="Ng W.-L."/>
            <person name="Kazmierczak K.M."/>
            <person name="Andrzejewski T.M."/>
            <person name="Davidsen T.M."/>
            <person name="Wayne K.J."/>
            <person name="Tettelin H."/>
            <person name="Glass J.I."/>
            <person name="Rusch D."/>
            <person name="Podicherti R."/>
            <person name="Tsui H.-C.T."/>
            <person name="Winkler M.E."/>
        </authorList>
    </citation>
    <scope>NUCLEOTIDE SEQUENCE</scope>
</reference>
<proteinExistence type="predicted"/>